<dbReference type="SUPFAM" id="SSF48371">
    <property type="entry name" value="ARM repeat"/>
    <property type="match status" value="1"/>
</dbReference>
<sequence>MPIPKINAASWSIVCYGEHGPAIPDHPLPNAPVFFLRLRSGKQRGWTATSCFVWTRDAGLWIDRSKLGKKKRRAVLDSDFDMSPEEVAGLRELHKAIGRAPAVRRPRKLLILETPLLGQHIPQLVQFLLTCGANSTFESELRVLALNALNWTVQYKKSKVQAHNLAPAILEDLLSITTEPEPEDADEDAPSRSALRIVDCLATNLPPTQVFPPLWNLISQY</sequence>
<dbReference type="AlphaFoldDB" id="A0A4Y9XMJ0"/>
<accession>A0A4Y9XMJ0</accession>
<organism evidence="1 2">
    <name type="scientific">Rhodofomes roseus</name>
    <dbReference type="NCBI Taxonomy" id="34475"/>
    <lineage>
        <taxon>Eukaryota</taxon>
        <taxon>Fungi</taxon>
        <taxon>Dikarya</taxon>
        <taxon>Basidiomycota</taxon>
        <taxon>Agaricomycotina</taxon>
        <taxon>Agaricomycetes</taxon>
        <taxon>Polyporales</taxon>
        <taxon>Rhodofomes</taxon>
    </lineage>
</organism>
<protein>
    <submittedName>
        <fullName evidence="1">Uncharacterized protein</fullName>
    </submittedName>
</protein>
<dbReference type="EMBL" id="SEKV01001167">
    <property type="protein sequence ID" value="TFY51514.1"/>
    <property type="molecule type" value="Genomic_DNA"/>
</dbReference>
<evidence type="ECO:0000313" key="1">
    <source>
        <dbReference type="EMBL" id="TFY51514.1"/>
    </source>
</evidence>
<proteinExistence type="predicted"/>
<gene>
    <name evidence="1" type="ORF">EVJ58_g10525</name>
</gene>
<dbReference type="Proteomes" id="UP000298390">
    <property type="component" value="Unassembled WGS sequence"/>
</dbReference>
<reference evidence="1 2" key="1">
    <citation type="submission" date="2019-01" db="EMBL/GenBank/DDBJ databases">
        <title>Genome sequencing of the rare red list fungi Fomitopsis rosea.</title>
        <authorList>
            <person name="Buettner E."/>
            <person name="Kellner H."/>
        </authorList>
    </citation>
    <scope>NUCLEOTIDE SEQUENCE [LARGE SCALE GENOMIC DNA]</scope>
    <source>
        <strain evidence="1 2">DSM 105464</strain>
    </source>
</reference>
<dbReference type="STRING" id="34475.A0A4Y9XMJ0"/>
<feature type="non-terminal residue" evidence="1">
    <location>
        <position position="221"/>
    </location>
</feature>
<dbReference type="InterPro" id="IPR016024">
    <property type="entry name" value="ARM-type_fold"/>
</dbReference>
<name>A0A4Y9XMJ0_9APHY</name>
<comment type="caution">
    <text evidence="1">The sequence shown here is derived from an EMBL/GenBank/DDBJ whole genome shotgun (WGS) entry which is preliminary data.</text>
</comment>
<dbReference type="InterPro" id="IPR011989">
    <property type="entry name" value="ARM-like"/>
</dbReference>
<dbReference type="Gene3D" id="1.25.10.10">
    <property type="entry name" value="Leucine-rich Repeat Variant"/>
    <property type="match status" value="1"/>
</dbReference>
<evidence type="ECO:0000313" key="2">
    <source>
        <dbReference type="Proteomes" id="UP000298390"/>
    </source>
</evidence>